<proteinExistence type="predicted"/>
<sequence>MMKEPHPLLQLVLNDSGRLTMPVYYRDQQYCPTCLTKVLKSEDGSLAHLGEINQNTCRPSISVVVTKAIIEMLCDGEKIYVNPIRHRGRVLAPSVIFSPDTHTFKPFINTDYQPVGANWKSEKGYKLGLFYLKDRANSINKEEFDFIAVIDPEAMQKEFISAWSEVDEKNPLETLKQILRSKNNSSL</sequence>
<gene>
    <name evidence="1" type="ORF">G4C90_003055</name>
</gene>
<reference evidence="1" key="2">
    <citation type="submission" date="2018-07" db="EMBL/GenBank/DDBJ databases">
        <authorList>
            <consortium name="NCBI Pathogen Detection Project"/>
        </authorList>
    </citation>
    <scope>NUCLEOTIDE SEQUENCE</scope>
    <source>
        <strain evidence="1">Salmonella enterica</strain>
    </source>
</reference>
<name>A0A731IPF2_SALEB</name>
<accession>A0A731IPF2</accession>
<evidence type="ECO:0000313" key="1">
    <source>
        <dbReference type="EMBL" id="HAE4455506.1"/>
    </source>
</evidence>
<reference evidence="1" key="1">
    <citation type="journal article" date="2018" name="Genome Biol.">
        <title>SKESA: strategic k-mer extension for scrupulous assemblies.</title>
        <authorList>
            <person name="Souvorov A."/>
            <person name="Agarwala R."/>
            <person name="Lipman D.J."/>
        </authorList>
    </citation>
    <scope>NUCLEOTIDE SEQUENCE</scope>
    <source>
        <strain evidence="1">Salmonella enterica</strain>
    </source>
</reference>
<dbReference type="AlphaFoldDB" id="A0A731IPF2"/>
<protein>
    <submittedName>
        <fullName evidence="1">Uncharacterized protein</fullName>
    </submittedName>
</protein>
<comment type="caution">
    <text evidence="1">The sequence shown here is derived from an EMBL/GenBank/DDBJ whole genome shotgun (WGS) entry which is preliminary data.</text>
</comment>
<dbReference type="EMBL" id="DAARYJ010000038">
    <property type="protein sequence ID" value="HAE4455506.1"/>
    <property type="molecule type" value="Genomic_DNA"/>
</dbReference>
<organism evidence="1">
    <name type="scientific">Salmonella enterica subsp. enterica serovar Java</name>
    <dbReference type="NCBI Taxonomy" id="224729"/>
    <lineage>
        <taxon>Bacteria</taxon>
        <taxon>Pseudomonadati</taxon>
        <taxon>Pseudomonadota</taxon>
        <taxon>Gammaproteobacteria</taxon>
        <taxon>Enterobacterales</taxon>
        <taxon>Enterobacteriaceae</taxon>
        <taxon>Salmonella</taxon>
    </lineage>
</organism>
<feature type="non-terminal residue" evidence="1">
    <location>
        <position position="187"/>
    </location>
</feature>